<evidence type="ECO:0000313" key="1">
    <source>
        <dbReference type="EMBL" id="SNQ62755.1"/>
    </source>
</evidence>
<keyword evidence="2" id="KW-1185">Reference proteome</keyword>
<evidence type="ECO:0008006" key="3">
    <source>
        <dbReference type="Google" id="ProtNLM"/>
    </source>
</evidence>
<dbReference type="SUPFAM" id="SSF56281">
    <property type="entry name" value="Metallo-hydrolase/oxidoreductase"/>
    <property type="match status" value="1"/>
</dbReference>
<dbReference type="Gene3D" id="3.60.15.10">
    <property type="entry name" value="Ribonuclease Z/Hydroxyacylglutathione hydrolase-like"/>
    <property type="match status" value="1"/>
</dbReference>
<proteinExistence type="predicted"/>
<dbReference type="InterPro" id="IPR036866">
    <property type="entry name" value="RibonucZ/Hydroxyglut_hydro"/>
</dbReference>
<dbReference type="EMBL" id="FZMP01000236">
    <property type="protein sequence ID" value="SNQ62755.1"/>
    <property type="molecule type" value="Genomic_DNA"/>
</dbReference>
<name>A0A284VTY0_9EURY</name>
<dbReference type="Proteomes" id="UP000218615">
    <property type="component" value="Unassembled WGS sequence"/>
</dbReference>
<reference evidence="2" key="1">
    <citation type="submission" date="2017-06" db="EMBL/GenBank/DDBJ databases">
        <authorList>
            <person name="Cremers G."/>
        </authorList>
    </citation>
    <scope>NUCLEOTIDE SEQUENCE [LARGE SCALE GENOMIC DNA]</scope>
</reference>
<organism evidence="1 2">
    <name type="scientific">Candidatus Methanoperedens nitratireducens</name>
    <dbReference type="NCBI Taxonomy" id="1392998"/>
    <lineage>
        <taxon>Archaea</taxon>
        <taxon>Methanobacteriati</taxon>
        <taxon>Methanobacteriota</taxon>
        <taxon>Stenosarchaea group</taxon>
        <taxon>Methanomicrobia</taxon>
        <taxon>Methanosarcinales</taxon>
        <taxon>ANME-2 cluster</taxon>
        <taxon>Candidatus Methanoperedentaceae</taxon>
        <taxon>Candidatus Methanoperedens</taxon>
    </lineage>
</organism>
<accession>A0A284VTY0</accession>
<gene>
    <name evidence="1" type="ORF">MNV_860013</name>
</gene>
<dbReference type="RefSeq" id="WP_096207276.1">
    <property type="nucleotide sequence ID" value="NZ_FZMP01000236.1"/>
</dbReference>
<evidence type="ECO:0000313" key="2">
    <source>
        <dbReference type="Proteomes" id="UP000218615"/>
    </source>
</evidence>
<dbReference type="AlphaFoldDB" id="A0A284VTY0"/>
<protein>
    <recommendedName>
        <fullName evidence="3">Metallo-beta-lactamase domain-containing protein</fullName>
    </recommendedName>
</protein>
<sequence length="357" mass="41486">MGQGIMTNYGQRSESFWIKESLEYIIDAGQGEKGRNIVKNYSGHNYFNQFHRINCFVISHGDSDHISLAREIVMNLQPQVIVISPLVYTINKYRYTVQNILKLPYPNPIYLPDSFFDETDDYIISDKLNQYSLENPETNAPSVYISHRNATTLPWDLYISKTSVPEFETYITKSSLKYANLIDNFVNQLRRSTNLTEINHILLSDEFLSNLCKGIILDRYYTPDQYMRLFLYIENRILKLIRNDMSLICRVGKTIFTGDANKEQLNEVTKILIQRARQLNHNLTIKINHHGSPTKTYQNLNFYSSLSPIQLLLKRDDRVENASGFYRYKNQLNSCASSSRFIDSNNMNTAVGIPFMT</sequence>